<keyword evidence="2" id="KW-1185">Reference proteome</keyword>
<sequence>GNRGNTDRKGERRQTGGTEGRVPRCLYEALGRENDIDALLKKKKHTLLEEFVHETGQRRSVAVVMRMKTRKRLSAGDMRLWALSAHRHAKEQLKLNDGEYYVALYVSKSLSRVRGWESCMPKGTIVIERTSLKGLLIPFGIAPLLSTMDSNTDN</sequence>
<reference evidence="2" key="1">
    <citation type="submission" date="2015-09" db="EMBL/GenBank/DDBJ databases">
        <authorList>
            <consortium name="Pathogen Informatics"/>
        </authorList>
    </citation>
    <scope>NUCLEOTIDE SEQUENCE [LARGE SCALE GENOMIC DNA]</scope>
    <source>
        <strain evidence="2">Lake Konstanz</strain>
    </source>
</reference>
<name>A0A0S4JAW4_BODSA</name>
<dbReference type="Proteomes" id="UP000051952">
    <property type="component" value="Unassembled WGS sequence"/>
</dbReference>
<feature type="non-terminal residue" evidence="1">
    <location>
        <position position="1"/>
    </location>
</feature>
<evidence type="ECO:0000313" key="2">
    <source>
        <dbReference type="Proteomes" id="UP000051952"/>
    </source>
</evidence>
<organism evidence="1 2">
    <name type="scientific">Bodo saltans</name>
    <name type="common">Flagellated protozoan</name>
    <dbReference type="NCBI Taxonomy" id="75058"/>
    <lineage>
        <taxon>Eukaryota</taxon>
        <taxon>Discoba</taxon>
        <taxon>Euglenozoa</taxon>
        <taxon>Kinetoplastea</taxon>
        <taxon>Metakinetoplastina</taxon>
        <taxon>Eubodonida</taxon>
        <taxon>Bodonidae</taxon>
        <taxon>Bodo</taxon>
    </lineage>
</organism>
<protein>
    <submittedName>
        <fullName evidence="1">Uncharacterized protein</fullName>
    </submittedName>
</protein>
<dbReference type="AlphaFoldDB" id="A0A0S4JAW4"/>
<gene>
    <name evidence="1" type="ORF">BSAL_16440</name>
</gene>
<dbReference type="EMBL" id="CYKH01001664">
    <property type="protein sequence ID" value="CUG88617.1"/>
    <property type="molecule type" value="Genomic_DNA"/>
</dbReference>
<evidence type="ECO:0000313" key="1">
    <source>
        <dbReference type="EMBL" id="CUG88617.1"/>
    </source>
</evidence>
<dbReference type="VEuPathDB" id="TriTrypDB:BSAL_16440"/>
<accession>A0A0S4JAW4</accession>
<proteinExistence type="predicted"/>